<dbReference type="PANTHER" id="PTHR10605:SF56">
    <property type="entry name" value="BIFUNCTIONAL HEPARAN SULFATE N-DEACETYLASE_N-SULFOTRANSFERASE"/>
    <property type="match status" value="1"/>
</dbReference>
<keyword evidence="2" id="KW-0325">Glycoprotein</keyword>
<dbReference type="InterPro" id="IPR037359">
    <property type="entry name" value="NST/OST"/>
</dbReference>
<keyword evidence="5" id="KW-1185">Reference proteome</keyword>
<feature type="domain" description="Sulfotransferase" evidence="3">
    <location>
        <begin position="6"/>
        <end position="190"/>
    </location>
</feature>
<dbReference type="RefSeq" id="WP_229640486.1">
    <property type="nucleotide sequence ID" value="NZ_JADWDC010000022.1"/>
</dbReference>
<dbReference type="GO" id="GO:0008146">
    <property type="term" value="F:sulfotransferase activity"/>
    <property type="evidence" value="ECO:0007669"/>
    <property type="project" value="InterPro"/>
</dbReference>
<dbReference type="Proteomes" id="UP000729733">
    <property type="component" value="Unassembled WGS sequence"/>
</dbReference>
<dbReference type="Gene3D" id="3.40.50.300">
    <property type="entry name" value="P-loop containing nucleotide triphosphate hydrolases"/>
    <property type="match status" value="1"/>
</dbReference>
<dbReference type="PANTHER" id="PTHR10605">
    <property type="entry name" value="HEPARAN SULFATE SULFOTRANSFERASE"/>
    <property type="match status" value="1"/>
</dbReference>
<dbReference type="AlphaFoldDB" id="A0A964BSK7"/>
<evidence type="ECO:0000313" key="5">
    <source>
        <dbReference type="Proteomes" id="UP000729733"/>
    </source>
</evidence>
<sequence>MSKKLDFIAVGPFKTGTTWIYDYLINYEGVALPTKVKETFFFDKKYDQGLDWYYSHFTDIQENQKVGEIAPSYFNSESAPQRIYDFNPECKILVTLREPVSRLVSFYSHMKQRGRIEPEVSLAAALPDKPILLDTARYYFHLSRWIKVFGSNNVEVVFFEKLKESPNNFALEILDKLEIEAENVSYDLSKRSNASQAPVNHSISKLVYSGVKLLHNTGLHKIVDYGKQLGVKQLLTSKKQKKSQLSRDEFSEIFNLCKQDVLMLESELNLDLSPWKKIWLEKGIKIDFFS</sequence>
<evidence type="ECO:0000259" key="3">
    <source>
        <dbReference type="Pfam" id="PF00685"/>
    </source>
</evidence>
<evidence type="ECO:0000313" key="4">
    <source>
        <dbReference type="EMBL" id="MCC0177422.1"/>
    </source>
</evidence>
<evidence type="ECO:0000256" key="2">
    <source>
        <dbReference type="ARBA" id="ARBA00023180"/>
    </source>
</evidence>
<dbReference type="SUPFAM" id="SSF52540">
    <property type="entry name" value="P-loop containing nucleoside triphosphate hydrolases"/>
    <property type="match status" value="1"/>
</dbReference>
<protein>
    <submittedName>
        <fullName evidence="4">Sulfotransferase domain-containing protein</fullName>
    </submittedName>
</protein>
<accession>A0A964BSK7</accession>
<dbReference type="InterPro" id="IPR027417">
    <property type="entry name" value="P-loop_NTPase"/>
</dbReference>
<evidence type="ECO:0000256" key="1">
    <source>
        <dbReference type="ARBA" id="ARBA00022679"/>
    </source>
</evidence>
<name>A0A964BSK7_9CYAN</name>
<dbReference type="EMBL" id="JADWDC010000022">
    <property type="protein sequence ID" value="MCC0177422.1"/>
    <property type="molecule type" value="Genomic_DNA"/>
</dbReference>
<reference evidence="4" key="1">
    <citation type="journal article" date="2021" name="Antonie Van Leeuwenhoek">
        <title>Draft genome and description of Waterburya agarophytonicola gen. nov. sp. nov. (Pleurocapsales, Cyanobacteria): a seaweed symbiont.</title>
        <authorList>
            <person name="Bonthond G."/>
            <person name="Shalygin S."/>
            <person name="Bayer T."/>
            <person name="Weinberger F."/>
        </authorList>
    </citation>
    <scope>NUCLEOTIDE SEQUENCE</scope>
    <source>
        <strain evidence="4">KI4</strain>
    </source>
</reference>
<gene>
    <name evidence="4" type="ORF">I4641_10580</name>
</gene>
<keyword evidence="1" id="KW-0808">Transferase</keyword>
<dbReference type="Pfam" id="PF00685">
    <property type="entry name" value="Sulfotransfer_1"/>
    <property type="match status" value="1"/>
</dbReference>
<comment type="caution">
    <text evidence="4">The sequence shown here is derived from an EMBL/GenBank/DDBJ whole genome shotgun (WGS) entry which is preliminary data.</text>
</comment>
<dbReference type="InterPro" id="IPR000863">
    <property type="entry name" value="Sulfotransferase_dom"/>
</dbReference>
<proteinExistence type="predicted"/>
<organism evidence="4 5">
    <name type="scientific">Waterburya agarophytonicola KI4</name>
    <dbReference type="NCBI Taxonomy" id="2874699"/>
    <lineage>
        <taxon>Bacteria</taxon>
        <taxon>Bacillati</taxon>
        <taxon>Cyanobacteriota</taxon>
        <taxon>Cyanophyceae</taxon>
        <taxon>Pleurocapsales</taxon>
        <taxon>Hyellaceae</taxon>
        <taxon>Waterburya</taxon>
        <taxon>Waterburya agarophytonicola</taxon>
    </lineage>
</organism>